<dbReference type="Proteomes" id="UP000094070">
    <property type="component" value="Unassembled WGS sequence"/>
</dbReference>
<evidence type="ECO:0000256" key="1">
    <source>
        <dbReference type="ARBA" id="ARBA00009460"/>
    </source>
</evidence>
<dbReference type="EMBL" id="AJYK02000002">
    <property type="protein sequence ID" value="OEF30162.1"/>
    <property type="molecule type" value="Genomic_DNA"/>
</dbReference>
<reference evidence="3 4" key="1">
    <citation type="journal article" date="2012" name="Science">
        <title>Ecological populations of bacteria act as socially cohesive units of antibiotic production and resistance.</title>
        <authorList>
            <person name="Cordero O.X."/>
            <person name="Wildschutte H."/>
            <person name="Kirkup B."/>
            <person name="Proehl S."/>
            <person name="Ngo L."/>
            <person name="Hussain F."/>
            <person name="Le Roux F."/>
            <person name="Mincer T."/>
            <person name="Polz M.F."/>
        </authorList>
    </citation>
    <scope>NUCLEOTIDE SEQUENCE [LARGE SCALE GENOMIC DNA]</scope>
    <source>
        <strain evidence="3 4">1S-45</strain>
    </source>
</reference>
<dbReference type="InterPro" id="IPR011009">
    <property type="entry name" value="Kinase-like_dom_sf"/>
</dbReference>
<keyword evidence="2" id="KW-0808">Transferase</keyword>
<evidence type="ECO:0000313" key="3">
    <source>
        <dbReference type="EMBL" id="OEF30162.1"/>
    </source>
</evidence>
<dbReference type="Pfam" id="PF03881">
    <property type="entry name" value="Fructosamin_kin"/>
    <property type="match status" value="1"/>
</dbReference>
<comment type="similarity">
    <text evidence="1 2">Belongs to the fructosamine kinase family.</text>
</comment>
<dbReference type="GO" id="GO:0016301">
    <property type="term" value="F:kinase activity"/>
    <property type="evidence" value="ECO:0007669"/>
    <property type="project" value="UniProtKB-UniRule"/>
</dbReference>
<dbReference type="InterPro" id="IPR016477">
    <property type="entry name" value="Fructo-/Ketosamine-3-kinase"/>
</dbReference>
<organism evidence="3 4">
    <name type="scientific">Vibrio rumoiensis 1S-45</name>
    <dbReference type="NCBI Taxonomy" id="1188252"/>
    <lineage>
        <taxon>Bacteria</taxon>
        <taxon>Pseudomonadati</taxon>
        <taxon>Pseudomonadota</taxon>
        <taxon>Gammaproteobacteria</taxon>
        <taxon>Vibrionales</taxon>
        <taxon>Vibrionaceae</taxon>
        <taxon>Vibrio</taxon>
    </lineage>
</organism>
<dbReference type="SUPFAM" id="SSF56112">
    <property type="entry name" value="Protein kinase-like (PK-like)"/>
    <property type="match status" value="1"/>
</dbReference>
<dbReference type="Gene3D" id="3.30.200.20">
    <property type="entry name" value="Phosphorylase Kinase, domain 1"/>
    <property type="match status" value="1"/>
</dbReference>
<gene>
    <name evidence="3" type="ORF">A1QC_00365</name>
</gene>
<sequence>MWHAIAQQLSEVLAFNFIIREKEHLSDGECNSCYMISDGEERYFVKVNGREFISKFESEIDNLSALLATSTIRVPQPVTCGVTKDNAFLILNYLPTKPVIPPKDAFDFGNQLAMLHQWGEQKEYGYDADTYVGLNLQPNTWHKNWGFFFAEFRIGWQLQLLKEKGLDLGDIDQTVNLVKSILGAHSPKPALLHGNLTANNHALSVSGVISYDPSSYWGDRECDIAIIEAFSGLDDEFFKAYNQSYPLPEGYLNRKSVYQLYYLLCCCNQFGGDYLPQCLEQISQLEK</sequence>
<dbReference type="RefSeq" id="WP_017025570.1">
    <property type="nucleotide sequence ID" value="NZ_AJYK02000002.1"/>
</dbReference>
<accession>A0A1E5E6N5</accession>
<evidence type="ECO:0008006" key="5">
    <source>
        <dbReference type="Google" id="ProtNLM"/>
    </source>
</evidence>
<protein>
    <recommendedName>
        <fullName evidence="5">Fructosamine kinase</fullName>
    </recommendedName>
</protein>
<proteinExistence type="inferred from homology"/>
<evidence type="ECO:0000256" key="2">
    <source>
        <dbReference type="PIRNR" id="PIRNR006221"/>
    </source>
</evidence>
<dbReference type="AlphaFoldDB" id="A0A1E5E6N5"/>
<dbReference type="Gene3D" id="3.90.1200.10">
    <property type="match status" value="1"/>
</dbReference>
<dbReference type="PANTHER" id="PTHR12149">
    <property type="entry name" value="FRUCTOSAMINE 3 KINASE-RELATED PROTEIN"/>
    <property type="match status" value="1"/>
</dbReference>
<name>A0A1E5E6N5_9VIBR</name>
<comment type="caution">
    <text evidence="3">The sequence shown here is derived from an EMBL/GenBank/DDBJ whole genome shotgun (WGS) entry which is preliminary data.</text>
</comment>
<evidence type="ECO:0000313" key="4">
    <source>
        <dbReference type="Proteomes" id="UP000094070"/>
    </source>
</evidence>
<dbReference type="eggNOG" id="COG3001">
    <property type="taxonomic scope" value="Bacteria"/>
</dbReference>
<dbReference type="PANTHER" id="PTHR12149:SF8">
    <property type="entry name" value="PROTEIN-RIBULOSAMINE 3-KINASE"/>
    <property type="match status" value="1"/>
</dbReference>
<keyword evidence="2" id="KW-0418">Kinase</keyword>
<dbReference type="STRING" id="1188252.A1QC_00365"/>
<dbReference type="PIRSF" id="PIRSF006221">
    <property type="entry name" value="Ketosamine-3-kinase"/>
    <property type="match status" value="1"/>
</dbReference>
<dbReference type="OrthoDB" id="5291879at2"/>
<keyword evidence="4" id="KW-1185">Reference proteome</keyword>